<name>A0A2P2NFT9_RHIMU</name>
<accession>A0A2P2NFT9</accession>
<protein>
    <submittedName>
        <fullName evidence="1">Uncharacterized protein</fullName>
    </submittedName>
</protein>
<evidence type="ECO:0000313" key="1">
    <source>
        <dbReference type="EMBL" id="MBX41323.1"/>
    </source>
</evidence>
<dbReference type="EMBL" id="GGEC01060839">
    <property type="protein sequence ID" value="MBX41323.1"/>
    <property type="molecule type" value="Transcribed_RNA"/>
</dbReference>
<reference evidence="1" key="1">
    <citation type="submission" date="2018-02" db="EMBL/GenBank/DDBJ databases">
        <title>Rhizophora mucronata_Transcriptome.</title>
        <authorList>
            <person name="Meera S.P."/>
            <person name="Sreeshan A."/>
            <person name="Augustine A."/>
        </authorList>
    </citation>
    <scope>NUCLEOTIDE SEQUENCE</scope>
    <source>
        <tissue evidence="1">Leaf</tissue>
    </source>
</reference>
<sequence>MVETISTQAKGDKMTTTHYSSVIIKAPENLYELFYMYIVAGISQYTCKPTQQ</sequence>
<dbReference type="AlphaFoldDB" id="A0A2P2NFT9"/>
<organism evidence="1">
    <name type="scientific">Rhizophora mucronata</name>
    <name type="common">Asiatic mangrove</name>
    <dbReference type="NCBI Taxonomy" id="61149"/>
    <lineage>
        <taxon>Eukaryota</taxon>
        <taxon>Viridiplantae</taxon>
        <taxon>Streptophyta</taxon>
        <taxon>Embryophyta</taxon>
        <taxon>Tracheophyta</taxon>
        <taxon>Spermatophyta</taxon>
        <taxon>Magnoliopsida</taxon>
        <taxon>eudicotyledons</taxon>
        <taxon>Gunneridae</taxon>
        <taxon>Pentapetalae</taxon>
        <taxon>rosids</taxon>
        <taxon>fabids</taxon>
        <taxon>Malpighiales</taxon>
        <taxon>Rhizophoraceae</taxon>
        <taxon>Rhizophora</taxon>
    </lineage>
</organism>
<proteinExistence type="predicted"/>